<proteinExistence type="predicted"/>
<comment type="caution">
    <text evidence="1">The sequence shown here is derived from an EMBL/GenBank/DDBJ whole genome shotgun (WGS) entry which is preliminary data.</text>
</comment>
<dbReference type="AlphaFoldDB" id="A0AAW2PK05"/>
<sequence length="106" mass="11539">MARRGCKSTLSPSRAPFVGRAKSPYSCKGGYQYTLGSCGGDELVQRMVFDAARQTYNQDGATDDGTRSCPTDVSSSSYYYGDGPYDYVHGLADQFQDVLHVAEQSL</sequence>
<dbReference type="EMBL" id="JACGWJ010000017">
    <property type="protein sequence ID" value="KAL0355358.1"/>
    <property type="molecule type" value="Genomic_DNA"/>
</dbReference>
<protein>
    <submittedName>
        <fullName evidence="1">Uncharacterized protein</fullName>
    </submittedName>
</protein>
<reference evidence="1" key="1">
    <citation type="submission" date="2020-06" db="EMBL/GenBank/DDBJ databases">
        <authorList>
            <person name="Li T."/>
            <person name="Hu X."/>
            <person name="Zhang T."/>
            <person name="Song X."/>
            <person name="Zhang H."/>
            <person name="Dai N."/>
            <person name="Sheng W."/>
            <person name="Hou X."/>
            <person name="Wei L."/>
        </authorList>
    </citation>
    <scope>NUCLEOTIDE SEQUENCE</scope>
    <source>
        <strain evidence="1">G02</strain>
        <tissue evidence="1">Leaf</tissue>
    </source>
</reference>
<gene>
    <name evidence="1" type="ORF">Sradi_3982700</name>
</gene>
<accession>A0AAW2PK05</accession>
<organism evidence="1">
    <name type="scientific">Sesamum radiatum</name>
    <name type="common">Black benniseed</name>
    <dbReference type="NCBI Taxonomy" id="300843"/>
    <lineage>
        <taxon>Eukaryota</taxon>
        <taxon>Viridiplantae</taxon>
        <taxon>Streptophyta</taxon>
        <taxon>Embryophyta</taxon>
        <taxon>Tracheophyta</taxon>
        <taxon>Spermatophyta</taxon>
        <taxon>Magnoliopsida</taxon>
        <taxon>eudicotyledons</taxon>
        <taxon>Gunneridae</taxon>
        <taxon>Pentapetalae</taxon>
        <taxon>asterids</taxon>
        <taxon>lamiids</taxon>
        <taxon>Lamiales</taxon>
        <taxon>Pedaliaceae</taxon>
        <taxon>Sesamum</taxon>
    </lineage>
</organism>
<reference evidence="1" key="2">
    <citation type="journal article" date="2024" name="Plant">
        <title>Genomic evolution and insights into agronomic trait innovations of Sesamum species.</title>
        <authorList>
            <person name="Miao H."/>
            <person name="Wang L."/>
            <person name="Qu L."/>
            <person name="Liu H."/>
            <person name="Sun Y."/>
            <person name="Le M."/>
            <person name="Wang Q."/>
            <person name="Wei S."/>
            <person name="Zheng Y."/>
            <person name="Lin W."/>
            <person name="Duan Y."/>
            <person name="Cao H."/>
            <person name="Xiong S."/>
            <person name="Wang X."/>
            <person name="Wei L."/>
            <person name="Li C."/>
            <person name="Ma Q."/>
            <person name="Ju M."/>
            <person name="Zhao R."/>
            <person name="Li G."/>
            <person name="Mu C."/>
            <person name="Tian Q."/>
            <person name="Mei H."/>
            <person name="Zhang T."/>
            <person name="Gao T."/>
            <person name="Zhang H."/>
        </authorList>
    </citation>
    <scope>NUCLEOTIDE SEQUENCE</scope>
    <source>
        <strain evidence="1">G02</strain>
    </source>
</reference>
<evidence type="ECO:0000313" key="1">
    <source>
        <dbReference type="EMBL" id="KAL0355358.1"/>
    </source>
</evidence>
<name>A0AAW2PK05_SESRA</name>